<dbReference type="CDD" id="cd03343">
    <property type="entry name" value="cpn60"/>
    <property type="match status" value="1"/>
</dbReference>
<feature type="region of interest" description="Disordered" evidence="7">
    <location>
        <begin position="556"/>
        <end position="579"/>
    </location>
</feature>
<dbReference type="InterPro" id="IPR027409">
    <property type="entry name" value="GroEL-like_apical_dom_sf"/>
</dbReference>
<organism evidence="8 9">
    <name type="scientific">Methanobacterium lacus (strain AL-21)</name>
    <dbReference type="NCBI Taxonomy" id="877455"/>
    <lineage>
        <taxon>Archaea</taxon>
        <taxon>Methanobacteriati</taxon>
        <taxon>Methanobacteriota</taxon>
        <taxon>Methanomada group</taxon>
        <taxon>Methanobacteria</taxon>
        <taxon>Methanobacteriales</taxon>
        <taxon>Methanobacteriaceae</taxon>
        <taxon>Methanobacterium</taxon>
    </lineage>
</organism>
<accession>F0TAP9</accession>
<dbReference type="GO" id="GO:0005737">
    <property type="term" value="C:cytoplasm"/>
    <property type="evidence" value="ECO:0007669"/>
    <property type="project" value="UniProtKB-ARBA"/>
</dbReference>
<sequence>MGFDIEKFRKKVRSQTIYITSNPLMNYIYTKRGDTVAQLGGQGQQVLILPEGTNRFLGRDAQRMNILAGKVLAETVRTTLGPKGMDKMLVDSLGDIVVTNDGVTILKEMDIEHPAAKMLVEVAKTQEDEVGDGTTTAVIIAGELLKKAEGLLDQEIHPTIIAMGYRQAAEKAQEILNVISIDADDRDTLLKVAMTAMTGKGTEKAREPLAELIVAAVKQVEENGEIDTDHIKIEKKDGAVVEESKLVQGVIVDKERVHPGMPKKVEDAKIALLNSAIEVKETEVDAEIRITDPTQMQAFIEQEEGMIKGMVEKITDAGATVLFCQKGIDDLAQHYLAKAGVLAVRRVKKSDMEKLARATGAKVVSNIEDMTFDDLGEAGSVAEKRISGEEMIFVEGCKDPKSVTLLVRGSTDHVVDEIERAVDDAIGVVAATVEDGKVVAGGGAAEISIAKGLKEYADSISGREQLAVAAFAEALEVVPKTLAENAGLDSIDSLVDLRAAHEKSIYMGLDVFKGDVRDMYKAGVIEPNRVKKQAIQSAAEAAEMILRIDDVIASTTPREPDMGGMEGMGGMPGGMPPMM</sequence>
<protein>
    <submittedName>
        <fullName evidence="8">Thermosome</fullName>
    </submittedName>
</protein>
<dbReference type="InterPro" id="IPR012714">
    <property type="entry name" value="Thermosome_arc"/>
</dbReference>
<dbReference type="Gene3D" id="3.30.260.10">
    <property type="entry name" value="TCP-1-like chaperonin intermediate domain"/>
    <property type="match status" value="1"/>
</dbReference>
<dbReference type="InterPro" id="IPR002194">
    <property type="entry name" value="Chaperonin_TCP-1_CS"/>
</dbReference>
<dbReference type="Gene3D" id="1.10.560.10">
    <property type="entry name" value="GroEL-like equatorial domain"/>
    <property type="match status" value="1"/>
</dbReference>
<dbReference type="NCBIfam" id="NF041083">
    <property type="entry name" value="thermosome_beta"/>
    <property type="match status" value="1"/>
</dbReference>
<dbReference type="EMBL" id="CP002551">
    <property type="protein sequence ID" value="ADZ10121.1"/>
    <property type="molecule type" value="Genomic_DNA"/>
</dbReference>
<evidence type="ECO:0000256" key="4">
    <source>
        <dbReference type="ARBA" id="ARBA00022840"/>
    </source>
</evidence>
<dbReference type="STRING" id="877455.Metbo_1901"/>
<dbReference type="PROSITE" id="PS00995">
    <property type="entry name" value="TCP1_3"/>
    <property type="match status" value="1"/>
</dbReference>
<dbReference type="NCBIfam" id="TIGR02339">
    <property type="entry name" value="thermosome_arch"/>
    <property type="match status" value="1"/>
</dbReference>
<dbReference type="GO" id="GO:0051082">
    <property type="term" value="F:unfolded protein binding"/>
    <property type="evidence" value="ECO:0007669"/>
    <property type="project" value="InterPro"/>
</dbReference>
<keyword evidence="5 6" id="KW-0143">Chaperone</keyword>
<name>F0TAP9_METLA</name>
<dbReference type="Pfam" id="PF00118">
    <property type="entry name" value="Cpn60_TCP1"/>
    <property type="match status" value="1"/>
</dbReference>
<dbReference type="GO" id="GO:0016887">
    <property type="term" value="F:ATP hydrolysis activity"/>
    <property type="evidence" value="ECO:0007669"/>
    <property type="project" value="InterPro"/>
</dbReference>
<dbReference type="FunFam" id="1.10.560.10:FF:000017">
    <property type="entry name" value="T-complex protein 1 subunit eta"/>
    <property type="match status" value="1"/>
</dbReference>
<dbReference type="AlphaFoldDB" id="F0TAP9"/>
<keyword evidence="4 6" id="KW-0067">ATP-binding</keyword>
<proteinExistence type="inferred from homology"/>
<dbReference type="InterPro" id="IPR027410">
    <property type="entry name" value="TCP-1-like_intermed_sf"/>
</dbReference>
<dbReference type="InterPro" id="IPR002423">
    <property type="entry name" value="Cpn60/GroEL/TCP-1"/>
</dbReference>
<evidence type="ECO:0000256" key="6">
    <source>
        <dbReference type="RuleBase" id="RU004187"/>
    </source>
</evidence>
<dbReference type="InterPro" id="IPR017998">
    <property type="entry name" value="Chaperone_TCP-1"/>
</dbReference>
<dbReference type="HOGENOM" id="CLU_008891_7_3_2"/>
<dbReference type="InterPro" id="IPR053374">
    <property type="entry name" value="TCP-1_chaperonin"/>
</dbReference>
<dbReference type="InterPro" id="IPR054827">
    <property type="entry name" value="thermosome_alpha"/>
</dbReference>
<comment type="function">
    <text evidence="1">Molecular chaperone; binds unfolded polypeptides in vitro, and has a weak ATPase activity.</text>
</comment>
<dbReference type="InterPro" id="IPR027413">
    <property type="entry name" value="GROEL-like_equatorial_sf"/>
</dbReference>
<dbReference type="SUPFAM" id="SSF48592">
    <property type="entry name" value="GroEL equatorial domain-like"/>
    <property type="match status" value="1"/>
</dbReference>
<dbReference type="GO" id="GO:0005524">
    <property type="term" value="F:ATP binding"/>
    <property type="evidence" value="ECO:0007669"/>
    <property type="project" value="UniProtKB-KW"/>
</dbReference>
<dbReference type="GO" id="GO:0032991">
    <property type="term" value="C:protein-containing complex"/>
    <property type="evidence" value="ECO:0007669"/>
    <property type="project" value="UniProtKB-ARBA"/>
</dbReference>
<reference evidence="8 9" key="2">
    <citation type="journal article" date="2014" name="Int. J. Syst. Evol. Microbiol.">
        <title>Methanobacterium paludis sp. nov. and a novel strain of Methanobacterium lacus isolated from northern peatlands.</title>
        <authorList>
            <person name="Cadillo-Quiroz H."/>
            <person name="Brauer S.L."/>
            <person name="Goodson N."/>
            <person name="Yavitt J.B."/>
            <person name="Zinder S.H."/>
        </authorList>
    </citation>
    <scope>NUCLEOTIDE SEQUENCE [LARGE SCALE GENOMIC DNA]</scope>
    <source>
        <strain evidence="8 9">AL-21</strain>
    </source>
</reference>
<dbReference type="SUPFAM" id="SSF54849">
    <property type="entry name" value="GroEL-intermediate domain like"/>
    <property type="match status" value="1"/>
</dbReference>
<evidence type="ECO:0000313" key="9">
    <source>
        <dbReference type="Proteomes" id="UP000007490"/>
    </source>
</evidence>
<reference evidence="9" key="1">
    <citation type="submission" date="2011-02" db="EMBL/GenBank/DDBJ databases">
        <title>Complete sequence of Methanobacterium sp. AL-21.</title>
        <authorList>
            <consortium name="US DOE Joint Genome Institute"/>
            <person name="Lucas S."/>
            <person name="Copeland A."/>
            <person name="Lapidus A."/>
            <person name="Cheng J.-F."/>
            <person name="Goodwin L."/>
            <person name="Pitluck S."/>
            <person name="Chertkov O."/>
            <person name="Detter J.C."/>
            <person name="Han C."/>
            <person name="Tapia R."/>
            <person name="Land M."/>
            <person name="Hauser L."/>
            <person name="Kyrpides N."/>
            <person name="Ivanova N."/>
            <person name="Mikhailova N."/>
            <person name="Pagani I."/>
            <person name="Cadillo-Quiroz H."/>
            <person name="Imachi H."/>
            <person name="Zinder S."/>
            <person name="Liu W."/>
            <person name="Woyke T."/>
        </authorList>
    </citation>
    <scope>NUCLEOTIDE SEQUENCE [LARGE SCALE GENOMIC DNA]</scope>
    <source>
        <strain evidence="9">AL-21</strain>
    </source>
</reference>
<evidence type="ECO:0000256" key="2">
    <source>
        <dbReference type="ARBA" id="ARBA00008020"/>
    </source>
</evidence>
<comment type="similarity">
    <text evidence="2 6">Belongs to the TCP-1 chaperonin family.</text>
</comment>
<evidence type="ECO:0000256" key="7">
    <source>
        <dbReference type="SAM" id="MobiDB-lite"/>
    </source>
</evidence>
<gene>
    <name evidence="8" type="ordered locus">Metbo_1901</name>
</gene>
<keyword evidence="3 6" id="KW-0547">Nucleotide-binding</keyword>
<evidence type="ECO:0000256" key="1">
    <source>
        <dbReference type="ARBA" id="ARBA00002462"/>
    </source>
</evidence>
<dbReference type="PROSITE" id="PS00751">
    <property type="entry name" value="TCP1_2"/>
    <property type="match status" value="1"/>
</dbReference>
<dbReference type="PROSITE" id="PS00750">
    <property type="entry name" value="TCP1_1"/>
    <property type="match status" value="1"/>
</dbReference>
<dbReference type="Proteomes" id="UP000007490">
    <property type="component" value="Chromosome"/>
</dbReference>
<dbReference type="SUPFAM" id="SSF52029">
    <property type="entry name" value="GroEL apical domain-like"/>
    <property type="match status" value="1"/>
</dbReference>
<evidence type="ECO:0000313" key="8">
    <source>
        <dbReference type="EMBL" id="ADZ10121.1"/>
    </source>
</evidence>
<evidence type="ECO:0000256" key="5">
    <source>
        <dbReference type="ARBA" id="ARBA00023186"/>
    </source>
</evidence>
<dbReference type="NCBIfam" id="NF041082">
    <property type="entry name" value="thermosome_alpha"/>
    <property type="match status" value="1"/>
</dbReference>
<dbReference type="KEGG" id="mel:Metbo_1901"/>
<dbReference type="Gene3D" id="3.50.7.10">
    <property type="entry name" value="GroEL"/>
    <property type="match status" value="1"/>
</dbReference>
<dbReference type="PRINTS" id="PR00304">
    <property type="entry name" value="TCOMPLEXTCP1"/>
</dbReference>
<evidence type="ECO:0000256" key="3">
    <source>
        <dbReference type="ARBA" id="ARBA00022741"/>
    </source>
</evidence>
<dbReference type="GO" id="GO:0140662">
    <property type="term" value="F:ATP-dependent protein folding chaperone"/>
    <property type="evidence" value="ECO:0007669"/>
    <property type="project" value="InterPro"/>
</dbReference>
<feature type="compositionally biased region" description="Gly residues" evidence="7">
    <location>
        <begin position="564"/>
        <end position="573"/>
    </location>
</feature>
<dbReference type="eggNOG" id="arCOG01257">
    <property type="taxonomic scope" value="Archaea"/>
</dbReference>
<dbReference type="PANTHER" id="PTHR11353">
    <property type="entry name" value="CHAPERONIN"/>
    <property type="match status" value="1"/>
</dbReference>
<keyword evidence="9" id="KW-1185">Reference proteome</keyword>